<reference evidence="1 2" key="2">
    <citation type="journal article" date="2022" name="Mol. Ecol. Resour.">
        <title>The genomes of chicory, endive, great burdock and yacon provide insights into Asteraceae paleo-polyploidization history and plant inulin production.</title>
        <authorList>
            <person name="Fan W."/>
            <person name="Wang S."/>
            <person name="Wang H."/>
            <person name="Wang A."/>
            <person name="Jiang F."/>
            <person name="Liu H."/>
            <person name="Zhao H."/>
            <person name="Xu D."/>
            <person name="Zhang Y."/>
        </authorList>
    </citation>
    <scope>NUCLEOTIDE SEQUENCE [LARGE SCALE GENOMIC DNA]</scope>
    <source>
        <strain evidence="2">cv. Niubang</strain>
    </source>
</reference>
<keyword evidence="2" id="KW-1185">Reference proteome</keyword>
<dbReference type="Proteomes" id="UP001055879">
    <property type="component" value="Linkage Group LG07"/>
</dbReference>
<protein>
    <submittedName>
        <fullName evidence="1">Uncharacterized protein</fullName>
    </submittedName>
</protein>
<reference evidence="2" key="1">
    <citation type="journal article" date="2022" name="Mol. Ecol. Resour.">
        <title>The genomes of chicory, endive, great burdock and yacon provide insights into Asteraceae palaeo-polyploidization history and plant inulin production.</title>
        <authorList>
            <person name="Fan W."/>
            <person name="Wang S."/>
            <person name="Wang H."/>
            <person name="Wang A."/>
            <person name="Jiang F."/>
            <person name="Liu H."/>
            <person name="Zhao H."/>
            <person name="Xu D."/>
            <person name="Zhang Y."/>
        </authorList>
    </citation>
    <scope>NUCLEOTIDE SEQUENCE [LARGE SCALE GENOMIC DNA]</scope>
    <source>
        <strain evidence="2">cv. Niubang</strain>
    </source>
</reference>
<accession>A0ACB9B0C4</accession>
<name>A0ACB9B0C4_ARCLA</name>
<evidence type="ECO:0000313" key="1">
    <source>
        <dbReference type="EMBL" id="KAI3715388.1"/>
    </source>
</evidence>
<proteinExistence type="predicted"/>
<dbReference type="EMBL" id="CM042053">
    <property type="protein sequence ID" value="KAI3715388.1"/>
    <property type="molecule type" value="Genomic_DNA"/>
</dbReference>
<evidence type="ECO:0000313" key="2">
    <source>
        <dbReference type="Proteomes" id="UP001055879"/>
    </source>
</evidence>
<comment type="caution">
    <text evidence="1">The sequence shown here is derived from an EMBL/GenBank/DDBJ whole genome shotgun (WGS) entry which is preliminary data.</text>
</comment>
<gene>
    <name evidence="1" type="ORF">L6452_22369</name>
</gene>
<sequence length="76" mass="7857">MLLKTPQGEPTSVSAPPVSETHPSLAFGRVEVNDDEYVVSIPLNITHVSEATFNESAFINNDDENEEGGGGGGGGA</sequence>
<organism evidence="1 2">
    <name type="scientific">Arctium lappa</name>
    <name type="common">Greater burdock</name>
    <name type="synonym">Lappa major</name>
    <dbReference type="NCBI Taxonomy" id="4217"/>
    <lineage>
        <taxon>Eukaryota</taxon>
        <taxon>Viridiplantae</taxon>
        <taxon>Streptophyta</taxon>
        <taxon>Embryophyta</taxon>
        <taxon>Tracheophyta</taxon>
        <taxon>Spermatophyta</taxon>
        <taxon>Magnoliopsida</taxon>
        <taxon>eudicotyledons</taxon>
        <taxon>Gunneridae</taxon>
        <taxon>Pentapetalae</taxon>
        <taxon>asterids</taxon>
        <taxon>campanulids</taxon>
        <taxon>Asterales</taxon>
        <taxon>Asteraceae</taxon>
        <taxon>Carduoideae</taxon>
        <taxon>Cardueae</taxon>
        <taxon>Arctiinae</taxon>
        <taxon>Arctium</taxon>
    </lineage>
</organism>